<dbReference type="AlphaFoldDB" id="A0A423Y2P6"/>
<accession>A0A423Y2P6</accession>
<dbReference type="EMBL" id="PQJL01000002">
    <property type="protein sequence ID" value="ROW63973.1"/>
    <property type="molecule type" value="Genomic_DNA"/>
</dbReference>
<reference evidence="3 4" key="1">
    <citation type="journal article" date="2018" name="Front. Microbiol.">
        <title>An Investigation of an Acute Gastroenteritis Outbreak: Cronobacter sakazakii, a Potential Cause of Food-Borne Illness.</title>
        <authorList>
            <person name="Yong W."/>
            <person name="Guo B."/>
            <person name="Shi X."/>
            <person name="Cheng T."/>
            <person name="Chen M."/>
            <person name="Jiang X."/>
            <person name="Ye Y."/>
            <person name="Wang J."/>
            <person name="Xie G."/>
            <person name="Ding J."/>
        </authorList>
    </citation>
    <scope>NUCLEOTIDE SEQUENCE [LARGE SCALE GENOMIC DNA]</scope>
    <source>
        <strain evidence="3 4">S1</strain>
    </source>
</reference>
<dbReference type="InterPro" id="IPR010069">
    <property type="entry name" value="CdiA_FHA1_rpt"/>
</dbReference>
<dbReference type="Gene3D" id="2.160.20.10">
    <property type="entry name" value="Single-stranded right-handed beta-helix, Pectin lyase-like"/>
    <property type="match status" value="1"/>
</dbReference>
<organism evidence="3 4">
    <name type="scientific">Cronobacter malonaticus</name>
    <dbReference type="NCBI Taxonomy" id="413503"/>
    <lineage>
        <taxon>Bacteria</taxon>
        <taxon>Pseudomonadati</taxon>
        <taxon>Pseudomonadota</taxon>
        <taxon>Gammaproteobacteria</taxon>
        <taxon>Enterobacterales</taxon>
        <taxon>Enterobacteriaceae</taxon>
        <taxon>Cronobacter</taxon>
    </lineage>
</organism>
<dbReference type="InterPro" id="IPR011050">
    <property type="entry name" value="Pectin_lyase_fold/virulence"/>
</dbReference>
<feature type="domain" description="Filamentous haemagglutinin FhaB/tRNA nuclease CdiA-like TPS" evidence="2">
    <location>
        <begin position="49"/>
        <end position="169"/>
    </location>
</feature>
<evidence type="ECO:0000259" key="2">
    <source>
        <dbReference type="SMART" id="SM00912"/>
    </source>
</evidence>
<dbReference type="InterPro" id="IPR012334">
    <property type="entry name" value="Pectin_lyas_fold"/>
</dbReference>
<name>A0A423Y2P6_9ENTR</name>
<proteinExistence type="predicted"/>
<keyword evidence="1" id="KW-0732">Signal</keyword>
<dbReference type="InterPro" id="IPR008619">
    <property type="entry name" value="Filamentous_hemagglutn_rpt"/>
</dbReference>
<sequence>MKMPVLSPQYRINALCLSTWLALGLVTQAHAAIVVDQQKSPTTTVNVAGNGATVVDISAPSDGGVSHNYYKQFDVNSAGVVLNNGAGSSSTTLAGKVDGNTNMSGGGASVILNEVASSNPSQLNGMVEVAGKEAAVIIANPSGITCDGCGFINTSRSTLVTGSVEMSNGKVSGFNVTDGKIVITGKGMDDHATDYTDIISRSAVVNAQLTARDLRVVTGTNKVNYKTLDTKAIKPEAFSGKPELALDVSSLGGMYANKIELIGTEDGVGVRNNGIISTAAESLSININGELENNNIISANKDLLIDTNQHAVDNDNGTLQAERDLAIASSKLDNNKNGLITADNININTHGETLDNNGQGIIAHDDISVSAGDIDNGSRLKGGGQMIINADELSNRGEISADTLSISAHKINNQNEIQAQNALTITSDTLENEKDGLISSAGDMALKTHDISNRGKIYAQGALDAYASHDLDNKNGELAAVGNMTIDTKTLTNTAGAIFSARQLDIVADKIDNSADMCDSGGTIAGNNVSMSSGYFNNDKGTLKGNTVYLQGDTFDVGNGTISATGNITVNADEDFYVNNHGSVESRGGDITVNAADNFSNDGTIKATGAINLNSSTFSNKGSISTGDEIAIYAAKSFVNENGGYINGRDGLSIEAVNTLDNEGSLYSYDTITLRSHKVTNHSGAKISSDDNEIFTDRFVNHGRIEGYYDLHDY</sequence>
<evidence type="ECO:0000313" key="4">
    <source>
        <dbReference type="Proteomes" id="UP000285793"/>
    </source>
</evidence>
<dbReference type="Pfam" id="PF05860">
    <property type="entry name" value="TPS"/>
    <property type="match status" value="1"/>
</dbReference>
<feature type="signal peptide" evidence="1">
    <location>
        <begin position="1"/>
        <end position="31"/>
    </location>
</feature>
<protein>
    <submittedName>
        <fullName evidence="3">Filamentous hemagglutinin N-terminal domain-containing protein</fullName>
    </submittedName>
</protein>
<dbReference type="SUPFAM" id="SSF51126">
    <property type="entry name" value="Pectin lyase-like"/>
    <property type="match status" value="1"/>
</dbReference>
<dbReference type="NCBIfam" id="TIGR01731">
    <property type="entry name" value="fil_hemag_20aa"/>
    <property type="match status" value="6"/>
</dbReference>
<feature type="chain" id="PRO_5019112890" evidence="1">
    <location>
        <begin position="32"/>
        <end position="714"/>
    </location>
</feature>
<dbReference type="SMART" id="SM00912">
    <property type="entry name" value="Haemagg_act"/>
    <property type="match status" value="1"/>
</dbReference>
<dbReference type="RefSeq" id="WP_032980886.1">
    <property type="nucleotide sequence ID" value="NZ_CP166005.1"/>
</dbReference>
<evidence type="ECO:0000256" key="1">
    <source>
        <dbReference type="SAM" id="SignalP"/>
    </source>
</evidence>
<evidence type="ECO:0000313" key="3">
    <source>
        <dbReference type="EMBL" id="ROW63973.1"/>
    </source>
</evidence>
<dbReference type="InterPro" id="IPR008638">
    <property type="entry name" value="FhaB/CdiA-like_TPS"/>
</dbReference>
<gene>
    <name evidence="3" type="ORF">C3E80_02600</name>
</gene>
<dbReference type="Pfam" id="PF05594">
    <property type="entry name" value="Fil_haemagg"/>
    <property type="match status" value="3"/>
</dbReference>
<comment type="caution">
    <text evidence="3">The sequence shown here is derived from an EMBL/GenBank/DDBJ whole genome shotgun (WGS) entry which is preliminary data.</text>
</comment>
<dbReference type="Proteomes" id="UP000285793">
    <property type="component" value="Unassembled WGS sequence"/>
</dbReference>
<dbReference type="NCBIfam" id="TIGR01901">
    <property type="entry name" value="adhes_NPXG"/>
    <property type="match status" value="1"/>
</dbReference>